<keyword evidence="1" id="KW-0472">Membrane</keyword>
<evidence type="ECO:0000256" key="1">
    <source>
        <dbReference type="SAM" id="Phobius"/>
    </source>
</evidence>
<reference evidence="4" key="1">
    <citation type="journal article" date="2011" name="J. Bacteriol.">
        <title>Genome sequences of eight morphologically diverse alphaproteobacteria.</title>
        <authorList>
            <consortium name="US DOE Joint Genome Institute"/>
            <person name="Brown P.J."/>
            <person name="Kysela D.T."/>
            <person name="Buechlein A."/>
            <person name="Hemmerich C."/>
            <person name="Brun Y.V."/>
        </authorList>
    </citation>
    <scope>NUCLEOTIDE SEQUENCE [LARGE SCALE GENOMIC DNA]</scope>
    <source>
        <strain evidence="4">ATCC 49814 / DSM 5838 / IFAM 1418</strain>
    </source>
</reference>
<feature type="transmembrane region" description="Helical" evidence="1">
    <location>
        <begin position="56"/>
        <end position="76"/>
    </location>
</feature>
<keyword evidence="2" id="KW-0732">Signal</keyword>
<feature type="chain" id="PRO_5002971637" description="Flagellar protein FliL" evidence="2">
    <location>
        <begin position="26"/>
        <end position="151"/>
    </location>
</feature>
<dbReference type="AlphaFoldDB" id="C6XR49"/>
<dbReference type="Proteomes" id="UP000002745">
    <property type="component" value="Chromosome"/>
</dbReference>
<gene>
    <name evidence="3" type="ordered locus">Hbal_2910</name>
</gene>
<accession>C6XR49</accession>
<sequence length="151" mass="16115">MTFYSARFALIATIVLALASPMAYALAPAAKASSGQIDPTAKKISGSEDYVPFFGIRVSVASGFAVSAVMAVDAGLHIEKSKTRKHVEAIRPRIMDNLRIAVTGYANGPYREGMVPDLDILEGRMQRAVDKQLGKGASQVVLASVIVFNQD</sequence>
<name>C6XR49_HIRBI</name>
<keyword evidence="1" id="KW-1133">Transmembrane helix</keyword>
<dbReference type="OrthoDB" id="7173442at2"/>
<keyword evidence="1" id="KW-0812">Transmembrane</keyword>
<keyword evidence="4" id="KW-1185">Reference proteome</keyword>
<dbReference type="KEGG" id="hba:Hbal_2910"/>
<evidence type="ECO:0000256" key="2">
    <source>
        <dbReference type="SAM" id="SignalP"/>
    </source>
</evidence>
<evidence type="ECO:0000313" key="4">
    <source>
        <dbReference type="Proteomes" id="UP000002745"/>
    </source>
</evidence>
<feature type="signal peptide" evidence="2">
    <location>
        <begin position="1"/>
        <end position="25"/>
    </location>
</feature>
<dbReference type="eggNOG" id="ENOG503336G">
    <property type="taxonomic scope" value="Bacteria"/>
</dbReference>
<proteinExistence type="predicted"/>
<evidence type="ECO:0008006" key="5">
    <source>
        <dbReference type="Google" id="ProtNLM"/>
    </source>
</evidence>
<dbReference type="RefSeq" id="WP_015828730.1">
    <property type="nucleotide sequence ID" value="NC_012982.1"/>
</dbReference>
<organism evidence="3 4">
    <name type="scientific">Hirschia baltica (strain ATCC 49814 / DSM 5838 / IFAM 1418)</name>
    <dbReference type="NCBI Taxonomy" id="582402"/>
    <lineage>
        <taxon>Bacteria</taxon>
        <taxon>Pseudomonadati</taxon>
        <taxon>Pseudomonadota</taxon>
        <taxon>Alphaproteobacteria</taxon>
        <taxon>Hyphomonadales</taxon>
        <taxon>Hyphomonadaceae</taxon>
        <taxon>Hirschia</taxon>
    </lineage>
</organism>
<protein>
    <recommendedName>
        <fullName evidence="5">Flagellar protein FliL</fullName>
    </recommendedName>
</protein>
<dbReference type="EMBL" id="CP001678">
    <property type="protein sequence ID" value="ACT60580.1"/>
    <property type="molecule type" value="Genomic_DNA"/>
</dbReference>
<dbReference type="HOGENOM" id="CLU_1728857_0_0_5"/>
<evidence type="ECO:0000313" key="3">
    <source>
        <dbReference type="EMBL" id="ACT60580.1"/>
    </source>
</evidence>
<dbReference type="STRING" id="582402.Hbal_2910"/>